<dbReference type="EMBL" id="CM011692">
    <property type="protein sequence ID" value="TMS06122.1"/>
    <property type="molecule type" value="Genomic_DNA"/>
</dbReference>
<reference evidence="1" key="1">
    <citation type="submission" date="2018-11" db="EMBL/GenBank/DDBJ databases">
        <title>The sequence and de novo assembly of Larimichthys crocea genome using PacBio and Hi-C technologies.</title>
        <authorList>
            <person name="Xu P."/>
            <person name="Chen B."/>
            <person name="Zhou Z."/>
            <person name="Ke Q."/>
            <person name="Wu Y."/>
            <person name="Bai H."/>
            <person name="Pu F."/>
        </authorList>
    </citation>
    <scope>NUCLEOTIDE SEQUENCE</scope>
    <source>
        <tissue evidence="1">Muscle</tissue>
    </source>
</reference>
<keyword evidence="2" id="KW-1185">Reference proteome</keyword>
<evidence type="ECO:0000313" key="2">
    <source>
        <dbReference type="Proteomes" id="UP000793456"/>
    </source>
</evidence>
<comment type="caution">
    <text evidence="1">The sequence shown here is derived from an EMBL/GenBank/DDBJ whole genome shotgun (WGS) entry which is preliminary data.</text>
</comment>
<organism evidence="1 2">
    <name type="scientific">Larimichthys crocea</name>
    <name type="common">Large yellow croaker</name>
    <name type="synonym">Pseudosciaena crocea</name>
    <dbReference type="NCBI Taxonomy" id="215358"/>
    <lineage>
        <taxon>Eukaryota</taxon>
        <taxon>Metazoa</taxon>
        <taxon>Chordata</taxon>
        <taxon>Craniata</taxon>
        <taxon>Vertebrata</taxon>
        <taxon>Euteleostomi</taxon>
        <taxon>Actinopterygii</taxon>
        <taxon>Neopterygii</taxon>
        <taxon>Teleostei</taxon>
        <taxon>Neoteleostei</taxon>
        <taxon>Acanthomorphata</taxon>
        <taxon>Eupercaria</taxon>
        <taxon>Sciaenidae</taxon>
        <taxon>Larimichthys</taxon>
    </lineage>
</organism>
<evidence type="ECO:0000313" key="1">
    <source>
        <dbReference type="EMBL" id="TMS06122.1"/>
    </source>
</evidence>
<name>A0ACD3QGG7_LARCR</name>
<sequence length="195" mass="21685">MRVGILVMVMVCLSDGELHKCSVRLVVTVSKDSTTSISCPSITATNSEMKYLLLFNESYINHIHMSKQLYSADSVFSGQFEVTANHSGVYICKRELIYPPPQREDCHVTEVIVAEKQSSLTVNDTLPVTNQSCAVRPPLIPNVAMWAGCGVLLAYSLTITSVAIVLWNSKMKREEDDTNIYINTRPGELRKPCKV</sequence>
<protein>
    <submittedName>
        <fullName evidence="1">Uncharacterized protein</fullName>
    </submittedName>
</protein>
<accession>A0ACD3QGG7</accession>
<gene>
    <name evidence="1" type="ORF">E3U43_015881</name>
</gene>
<proteinExistence type="predicted"/>
<dbReference type="Proteomes" id="UP000793456">
    <property type="component" value="Chromosome XIX"/>
</dbReference>